<evidence type="ECO:0000313" key="2">
    <source>
        <dbReference type="EMBL" id="KAG6943824.1"/>
    </source>
</evidence>
<proteinExistence type="predicted"/>
<sequence>VLVANRLGLRCLDYNRQKHCAPVRPSGALCSPPTIFAARCSVDIKREHKQFSNGTARRERDQPVRDQPVYKTGWQPVCSSIPPPFMVPMPLAWSDLVATRIMHVSPSPQPTPAPTNYAPAVGEVAPTAPDARKSKGHANRQSGGQSKGQAKGQSKRIKWTNKIVGELLHLRFSDGDVKRRLELVDTKIKKALAWQYFASVLSESFRMVLHHDQVSLKYRKFKCVYRKEKRELKKTGTSVRVSEMDD</sequence>
<gene>
    <name evidence="2" type="ORF">JG688_00017417</name>
</gene>
<reference evidence="2" key="1">
    <citation type="submission" date="2021-01" db="EMBL/GenBank/DDBJ databases">
        <title>Phytophthora aleatoria, a newly-described species from Pinus radiata is distinct from Phytophthora cactorum isolates based on comparative genomics.</title>
        <authorList>
            <person name="Mcdougal R."/>
            <person name="Panda P."/>
            <person name="Williams N."/>
            <person name="Studholme D.J."/>
        </authorList>
    </citation>
    <scope>NUCLEOTIDE SEQUENCE</scope>
    <source>
        <strain evidence="2">NZFS 4037</strain>
    </source>
</reference>
<dbReference type="Proteomes" id="UP000709295">
    <property type="component" value="Unassembled WGS sequence"/>
</dbReference>
<feature type="non-terminal residue" evidence="2">
    <location>
        <position position="246"/>
    </location>
</feature>
<evidence type="ECO:0000256" key="1">
    <source>
        <dbReference type="SAM" id="MobiDB-lite"/>
    </source>
</evidence>
<dbReference type="AlphaFoldDB" id="A0A8J5MBS3"/>
<name>A0A8J5MBS3_9STRA</name>
<feature type="compositionally biased region" description="Low complexity" evidence="1">
    <location>
        <begin position="141"/>
        <end position="152"/>
    </location>
</feature>
<feature type="non-terminal residue" evidence="2">
    <location>
        <position position="1"/>
    </location>
</feature>
<organism evidence="2 3">
    <name type="scientific">Phytophthora aleatoria</name>
    <dbReference type="NCBI Taxonomy" id="2496075"/>
    <lineage>
        <taxon>Eukaryota</taxon>
        <taxon>Sar</taxon>
        <taxon>Stramenopiles</taxon>
        <taxon>Oomycota</taxon>
        <taxon>Peronosporomycetes</taxon>
        <taxon>Peronosporales</taxon>
        <taxon>Peronosporaceae</taxon>
        <taxon>Phytophthora</taxon>
    </lineage>
</organism>
<keyword evidence="3" id="KW-1185">Reference proteome</keyword>
<protein>
    <submittedName>
        <fullName evidence="2">Uncharacterized protein</fullName>
    </submittedName>
</protein>
<comment type="caution">
    <text evidence="2">The sequence shown here is derived from an EMBL/GenBank/DDBJ whole genome shotgun (WGS) entry which is preliminary data.</text>
</comment>
<feature type="region of interest" description="Disordered" evidence="1">
    <location>
        <begin position="127"/>
        <end position="155"/>
    </location>
</feature>
<accession>A0A8J5MBS3</accession>
<dbReference type="EMBL" id="JAENGY010002564">
    <property type="protein sequence ID" value="KAG6943824.1"/>
    <property type="molecule type" value="Genomic_DNA"/>
</dbReference>
<evidence type="ECO:0000313" key="3">
    <source>
        <dbReference type="Proteomes" id="UP000709295"/>
    </source>
</evidence>